<dbReference type="CDD" id="cd01335">
    <property type="entry name" value="Radical_SAM"/>
    <property type="match status" value="1"/>
</dbReference>
<dbReference type="SFLD" id="SFLDS00029">
    <property type="entry name" value="Radical_SAM"/>
    <property type="match status" value="1"/>
</dbReference>
<dbReference type="InterPro" id="IPR017200">
    <property type="entry name" value="PqqE-like"/>
</dbReference>
<evidence type="ECO:0000313" key="9">
    <source>
        <dbReference type="EMBL" id="SES84607.1"/>
    </source>
</evidence>
<evidence type="ECO:0000256" key="3">
    <source>
        <dbReference type="ARBA" id="ARBA00022691"/>
    </source>
</evidence>
<dbReference type="PIRSF" id="PIRSF037420">
    <property type="entry name" value="PQQ_syn_pqqE"/>
    <property type="match status" value="1"/>
</dbReference>
<protein>
    <submittedName>
        <fullName evidence="9">Radical SAM additional 4Fe4S-binding SPASM domain-containing protein</fullName>
    </submittedName>
</protein>
<evidence type="ECO:0000259" key="7">
    <source>
        <dbReference type="PROSITE" id="PS51918"/>
    </source>
</evidence>
<reference evidence="10 11" key="1">
    <citation type="submission" date="2016-10" db="EMBL/GenBank/DDBJ databases">
        <authorList>
            <person name="Varghese N."/>
            <person name="Submissions S."/>
        </authorList>
    </citation>
    <scope>NUCLEOTIDE SEQUENCE [LARGE SCALE GENOMIC DNA]</scope>
    <source>
        <strain evidence="8 11">WG2</strain>
        <strain evidence="9 10">WG5</strain>
    </source>
</reference>
<dbReference type="GO" id="GO:0051539">
    <property type="term" value="F:4 iron, 4 sulfur cluster binding"/>
    <property type="evidence" value="ECO:0007669"/>
    <property type="project" value="UniProtKB-KW"/>
</dbReference>
<evidence type="ECO:0000313" key="8">
    <source>
        <dbReference type="EMBL" id="SDF16923.1"/>
    </source>
</evidence>
<organism evidence="9 10">
    <name type="scientific">Halanaerobium congolense</name>
    <dbReference type="NCBI Taxonomy" id="54121"/>
    <lineage>
        <taxon>Bacteria</taxon>
        <taxon>Bacillati</taxon>
        <taxon>Bacillota</taxon>
        <taxon>Clostridia</taxon>
        <taxon>Halanaerobiales</taxon>
        <taxon>Halanaerobiaceae</taxon>
        <taxon>Halanaerobium</taxon>
    </lineage>
</organism>
<name>A0A1H9ZSF0_9FIRM</name>
<dbReference type="Pfam" id="PF13186">
    <property type="entry name" value="SPASM"/>
    <property type="match status" value="1"/>
</dbReference>
<keyword evidence="11" id="KW-1185">Reference proteome</keyword>
<evidence type="ECO:0000256" key="5">
    <source>
        <dbReference type="ARBA" id="ARBA00023004"/>
    </source>
</evidence>
<dbReference type="InterPro" id="IPR013785">
    <property type="entry name" value="Aldolase_TIM"/>
</dbReference>
<dbReference type="EMBL" id="FNBJ01000007">
    <property type="protein sequence ID" value="SDF16923.1"/>
    <property type="molecule type" value="Genomic_DNA"/>
</dbReference>
<dbReference type="Proteomes" id="UP000198612">
    <property type="component" value="Unassembled WGS sequence"/>
</dbReference>
<proteinExistence type="predicted"/>
<dbReference type="InterPro" id="IPR058240">
    <property type="entry name" value="rSAM_sf"/>
</dbReference>
<dbReference type="SUPFAM" id="SSF102114">
    <property type="entry name" value="Radical SAM enzymes"/>
    <property type="match status" value="1"/>
</dbReference>
<dbReference type="NCBIfam" id="TIGR04085">
    <property type="entry name" value="rSAM_more_4Fe4S"/>
    <property type="match status" value="1"/>
</dbReference>
<dbReference type="PANTHER" id="PTHR11228:SF7">
    <property type="entry name" value="PQQA PEPTIDE CYCLASE"/>
    <property type="match status" value="1"/>
</dbReference>
<comment type="cofactor">
    <cofactor evidence="1">
        <name>[4Fe-4S] cluster</name>
        <dbReference type="ChEBI" id="CHEBI:49883"/>
    </cofactor>
</comment>
<dbReference type="SFLD" id="SFLDG01386">
    <property type="entry name" value="main_SPASM_domain-containing"/>
    <property type="match status" value="1"/>
</dbReference>
<dbReference type="PANTHER" id="PTHR11228">
    <property type="entry name" value="RADICAL SAM DOMAIN PROTEIN"/>
    <property type="match status" value="1"/>
</dbReference>
<dbReference type="Gene3D" id="3.20.20.70">
    <property type="entry name" value="Aldolase class I"/>
    <property type="match status" value="1"/>
</dbReference>
<evidence type="ECO:0000256" key="1">
    <source>
        <dbReference type="ARBA" id="ARBA00001966"/>
    </source>
</evidence>
<keyword evidence="5" id="KW-0408">Iron</keyword>
<keyword evidence="6" id="KW-0411">Iron-sulfur</keyword>
<dbReference type="InterPro" id="IPR023885">
    <property type="entry name" value="4Fe4S-binding_SPASM_dom"/>
</dbReference>
<dbReference type="InterPro" id="IPR050377">
    <property type="entry name" value="Radical_SAM_PqqE_MftC-like"/>
</dbReference>
<keyword evidence="3" id="KW-0949">S-adenosyl-L-methionine</keyword>
<dbReference type="RefSeq" id="WP_176760030.1">
    <property type="nucleotide sequence ID" value="NZ_FNBJ01000007.1"/>
</dbReference>
<evidence type="ECO:0000256" key="2">
    <source>
        <dbReference type="ARBA" id="ARBA00022485"/>
    </source>
</evidence>
<dbReference type="InterPro" id="IPR007197">
    <property type="entry name" value="rSAM"/>
</dbReference>
<keyword evidence="4" id="KW-0479">Metal-binding</keyword>
<gene>
    <name evidence="8" type="ORF">SAMN04488598_10751</name>
    <name evidence="9" type="ORF">SAMN04515652_10851</name>
</gene>
<dbReference type="SFLD" id="SFLDG01067">
    <property type="entry name" value="SPASM/twitch_domain_containing"/>
    <property type="match status" value="1"/>
</dbReference>
<dbReference type="PROSITE" id="PS51918">
    <property type="entry name" value="RADICAL_SAM"/>
    <property type="match status" value="1"/>
</dbReference>
<evidence type="ECO:0000256" key="4">
    <source>
        <dbReference type="ARBA" id="ARBA00022723"/>
    </source>
</evidence>
<dbReference type="GO" id="GO:0003824">
    <property type="term" value="F:catalytic activity"/>
    <property type="evidence" value="ECO:0007669"/>
    <property type="project" value="InterPro"/>
</dbReference>
<dbReference type="GO" id="GO:0046872">
    <property type="term" value="F:metal ion binding"/>
    <property type="evidence" value="ECO:0007669"/>
    <property type="project" value="UniProtKB-KW"/>
</dbReference>
<dbReference type="AlphaFoldDB" id="A0A1H9ZSF0"/>
<feature type="domain" description="Radical SAM core" evidence="7">
    <location>
        <begin position="2"/>
        <end position="223"/>
    </location>
</feature>
<evidence type="ECO:0000313" key="11">
    <source>
        <dbReference type="Proteomes" id="UP000199519"/>
    </source>
</evidence>
<dbReference type="EMBL" id="FOHG01000008">
    <property type="protein sequence ID" value="SES84607.1"/>
    <property type="molecule type" value="Genomic_DNA"/>
</dbReference>
<keyword evidence="2" id="KW-0004">4Fe-4S</keyword>
<accession>A0A1H9ZSF0</accession>
<evidence type="ECO:0000313" key="10">
    <source>
        <dbReference type="Proteomes" id="UP000198612"/>
    </source>
</evidence>
<evidence type="ECO:0000256" key="6">
    <source>
        <dbReference type="ARBA" id="ARBA00023014"/>
    </source>
</evidence>
<dbReference type="Proteomes" id="UP000199519">
    <property type="component" value="Unassembled WGS sequence"/>
</dbReference>
<dbReference type="Pfam" id="PF04055">
    <property type="entry name" value="Radical_SAM"/>
    <property type="match status" value="1"/>
</dbReference>
<sequence length="336" mass="38093">MFEKIKSISIELTDRCNLLCKHCSTEAAPDKDTFISLDAFEKLLYSAKELGAEFLSLSGGEPLLHPEIEKMVKKASDLNYNINIYTSGVMKNNNVISKKRLLFLKEHVDTLIFSIFSDENNLHDYITGVTGSFNTTINSIEAALEHNINTEIHTVPMSVNYKKIPQIIELANNLGINQVSLLRLVPQGRCTENKNLIMDSLEVEELKSIVKRLENNKKDIIIRKGAPYKCLFIDEADNCSAAEDKILISPNGDVHPCEAFKSDKAVSNINQHDLYYIWQNDKRLNQLRELNKYKISNCNNCSQLEDCKGGCPGQRWLEYKDVLIGPDPGCIEYEIK</sequence>